<protein>
    <submittedName>
        <fullName evidence="1">(Perigord truffle) hypothetical protein</fullName>
    </submittedName>
</protein>
<dbReference type="AlphaFoldDB" id="D5GFE3"/>
<proteinExistence type="predicted"/>
<evidence type="ECO:0000313" key="1">
    <source>
        <dbReference type="EMBL" id="CAZ83236.1"/>
    </source>
</evidence>
<dbReference type="InterPro" id="IPR032710">
    <property type="entry name" value="NTF2-like_dom_sf"/>
</dbReference>
<dbReference type="RefSeq" id="XP_002839045.1">
    <property type="nucleotide sequence ID" value="XM_002838999.1"/>
</dbReference>
<dbReference type="OMA" id="TEHGPEW"/>
<dbReference type="eggNOG" id="ENOG502SDPH">
    <property type="taxonomic scope" value="Eukaryota"/>
</dbReference>
<accession>D5GFE3</accession>
<name>D5GFE3_TUBMM</name>
<dbReference type="Proteomes" id="UP000006911">
    <property type="component" value="Unassembled WGS sequence"/>
</dbReference>
<sequence>MSLPSPSPLQTAAKALCDTLSQSPPPSLPAILQHFAETATAHEHGLPQLTPFLGRELPIPDYFTILADSLSFRNMQFKEYIVDEASGKVFVRGTGRFIWTATGEAWDECFVYLLDFIKDAGGMWKVGRYQVWADSGAAYLARIGRLKRVQDGEEELV</sequence>
<dbReference type="HOGENOM" id="CLU_095773_1_1_1"/>
<gene>
    <name evidence="1" type="ORF">GSTUM_00006853001</name>
</gene>
<dbReference type="SUPFAM" id="SSF54427">
    <property type="entry name" value="NTF2-like"/>
    <property type="match status" value="1"/>
</dbReference>
<dbReference type="InParanoid" id="D5GFE3"/>
<dbReference type="GeneID" id="9188184"/>
<evidence type="ECO:0000313" key="2">
    <source>
        <dbReference type="Proteomes" id="UP000006911"/>
    </source>
</evidence>
<dbReference type="Gene3D" id="3.10.450.50">
    <property type="match status" value="1"/>
</dbReference>
<dbReference type="EMBL" id="FN430208">
    <property type="protein sequence ID" value="CAZ83236.1"/>
    <property type="molecule type" value="Genomic_DNA"/>
</dbReference>
<dbReference type="KEGG" id="tml:GSTUM_00006853001"/>
<organism evidence="1 2">
    <name type="scientific">Tuber melanosporum (strain Mel28)</name>
    <name type="common">Perigord black truffle</name>
    <dbReference type="NCBI Taxonomy" id="656061"/>
    <lineage>
        <taxon>Eukaryota</taxon>
        <taxon>Fungi</taxon>
        <taxon>Dikarya</taxon>
        <taxon>Ascomycota</taxon>
        <taxon>Pezizomycotina</taxon>
        <taxon>Pezizomycetes</taxon>
        <taxon>Pezizales</taxon>
        <taxon>Tuberaceae</taxon>
        <taxon>Tuber</taxon>
    </lineage>
</organism>
<reference evidence="1 2" key="1">
    <citation type="journal article" date="2010" name="Nature">
        <title>Perigord black truffle genome uncovers evolutionary origins and mechanisms of symbiosis.</title>
        <authorList>
            <person name="Martin F."/>
            <person name="Kohler A."/>
            <person name="Murat C."/>
            <person name="Balestrini R."/>
            <person name="Coutinho P.M."/>
            <person name="Jaillon O."/>
            <person name="Montanini B."/>
            <person name="Morin E."/>
            <person name="Noel B."/>
            <person name="Percudani R."/>
            <person name="Porcel B."/>
            <person name="Rubini A."/>
            <person name="Amicucci A."/>
            <person name="Amselem J."/>
            <person name="Anthouard V."/>
            <person name="Arcioni S."/>
            <person name="Artiguenave F."/>
            <person name="Aury J.M."/>
            <person name="Ballario P."/>
            <person name="Bolchi A."/>
            <person name="Brenna A."/>
            <person name="Brun A."/>
            <person name="Buee M."/>
            <person name="Cantarel B."/>
            <person name="Chevalier G."/>
            <person name="Couloux A."/>
            <person name="Da Silva C."/>
            <person name="Denoeud F."/>
            <person name="Duplessis S."/>
            <person name="Ghignone S."/>
            <person name="Hilselberger B."/>
            <person name="Iotti M."/>
            <person name="Marcais B."/>
            <person name="Mello A."/>
            <person name="Miranda M."/>
            <person name="Pacioni G."/>
            <person name="Quesneville H."/>
            <person name="Riccioni C."/>
            <person name="Ruotolo R."/>
            <person name="Splivallo R."/>
            <person name="Stocchi V."/>
            <person name="Tisserant E."/>
            <person name="Viscomi A.R."/>
            <person name="Zambonelli A."/>
            <person name="Zampieri E."/>
            <person name="Henrissat B."/>
            <person name="Lebrun M.H."/>
            <person name="Paolocci F."/>
            <person name="Bonfante P."/>
            <person name="Ottonello S."/>
            <person name="Wincker P."/>
        </authorList>
    </citation>
    <scope>NUCLEOTIDE SEQUENCE [LARGE SCALE GENOMIC DNA]</scope>
    <source>
        <strain evidence="1 2">Mel28</strain>
    </source>
</reference>
<keyword evidence="2" id="KW-1185">Reference proteome</keyword>